<organism evidence="1 2">
    <name type="scientific">Flavobacterium collinsii</name>
    <dbReference type="NCBI Taxonomy" id="1114861"/>
    <lineage>
        <taxon>Bacteria</taxon>
        <taxon>Pseudomonadati</taxon>
        <taxon>Bacteroidota</taxon>
        <taxon>Flavobacteriia</taxon>
        <taxon>Flavobacteriales</taxon>
        <taxon>Flavobacteriaceae</taxon>
        <taxon>Flavobacterium</taxon>
    </lineage>
</organism>
<proteinExistence type="predicted"/>
<dbReference type="RefSeq" id="WP_263362885.1">
    <property type="nucleotide sequence ID" value="NZ_OX336425.1"/>
</dbReference>
<sequence>MEINKDELIRIKLLENSICLFSDFMSVLSDGYNPSIIDIRISIDKRLDDQDRFIFPSPNNSGTEFFFINKIQPTRKNVDSIKERINENFSWCIDHLATFNKAPDIFKSNYHIDNLTKLVEKVKRNIFDLTDLWIVTSYEYLIDTNDGSLVRVLFIHSDNKSLILDFGNYIH</sequence>
<dbReference type="Proteomes" id="UP001152749">
    <property type="component" value="Chromosome"/>
</dbReference>
<dbReference type="EMBL" id="OX336425">
    <property type="protein sequence ID" value="CAI2766944.1"/>
    <property type="molecule type" value="Genomic_DNA"/>
</dbReference>
<gene>
    <name evidence="1" type="ORF">TRV642_2022</name>
</gene>
<name>A0A9W4THD9_9FLAO</name>
<evidence type="ECO:0000313" key="2">
    <source>
        <dbReference type="Proteomes" id="UP001152749"/>
    </source>
</evidence>
<accession>A0A9W4THD9</accession>
<protein>
    <submittedName>
        <fullName evidence="1">Uncharacterized protein</fullName>
    </submittedName>
</protein>
<dbReference type="KEGG" id="fcs:TRV642_2022"/>
<dbReference type="AlphaFoldDB" id="A0A9W4THD9"/>
<evidence type="ECO:0000313" key="1">
    <source>
        <dbReference type="EMBL" id="CAI2766944.1"/>
    </source>
</evidence>
<reference evidence="1" key="1">
    <citation type="submission" date="2022-09" db="EMBL/GenBank/DDBJ databases">
        <authorList>
            <person name="Duchaud E."/>
        </authorList>
    </citation>
    <scope>NUCLEOTIDE SEQUENCE</scope>
    <source>
        <strain evidence="1">TRV642</strain>
    </source>
</reference>